<dbReference type="AlphaFoldDB" id="A0A0M3HUW9"/>
<dbReference type="Proteomes" id="UP000036681">
    <property type="component" value="Unplaced"/>
</dbReference>
<proteinExistence type="predicted"/>
<organism evidence="1 2">
    <name type="scientific">Ascaris lumbricoides</name>
    <name type="common">Giant roundworm</name>
    <dbReference type="NCBI Taxonomy" id="6252"/>
    <lineage>
        <taxon>Eukaryota</taxon>
        <taxon>Metazoa</taxon>
        <taxon>Ecdysozoa</taxon>
        <taxon>Nematoda</taxon>
        <taxon>Chromadorea</taxon>
        <taxon>Rhabditida</taxon>
        <taxon>Spirurina</taxon>
        <taxon>Ascaridomorpha</taxon>
        <taxon>Ascaridoidea</taxon>
        <taxon>Ascarididae</taxon>
        <taxon>Ascaris</taxon>
    </lineage>
</organism>
<name>A0A0M3HUW9_ASCLU</name>
<keyword evidence="1" id="KW-1185">Reference proteome</keyword>
<reference evidence="2" key="1">
    <citation type="submission" date="2016-05" db="UniProtKB">
        <authorList>
            <consortium name="WormBaseParasite"/>
        </authorList>
    </citation>
    <scope>IDENTIFICATION</scope>
</reference>
<dbReference type="WBParaSite" id="ALUE_0000665201-mRNA-1">
    <property type="protein sequence ID" value="ALUE_0000665201-mRNA-1"/>
    <property type="gene ID" value="ALUE_0000665201"/>
</dbReference>
<evidence type="ECO:0000313" key="1">
    <source>
        <dbReference type="Proteomes" id="UP000036681"/>
    </source>
</evidence>
<sequence length="463" mass="52352">MFAKTVVVSELREWPLHDSHSPLRGVFFADRWWNPSPSRDFAVAFPEPDGRLRVNPDPGRLEKYHPHFNSMTVQCAEQIDGELYATDVLVNVDTLIEYERTRQLEEAECALRRGVRASKCAFNDELGQATMSSGANLQSRYQLRDYGTVPENFRDVKDEESNIRISVGYESWSCCSSCCCSADTCGHGYALTTAQCKMIESYRTRIAHLSFFKINILRAVNLRQIVSEEGDADAISTFDRYLSTAPYISTGIAIHSTLLTTDRHWLKIRNYLFEKMVIHNAKVMAVKGRLGQYVQAESCEGINQSTDCRVLEECRKKLTETTLTVVTTAEKDTKKTEKPLFGECGSEIRFTHVELSDIETILTVVGGENYVIQINETLFGDVVKVDWSFGNAHVSLYNERYPCASQRVASTKNHKGLLLVHVIREDTLKPYVGKATMLADGGQAAFKVLLKYTELVMNHHQKI</sequence>
<evidence type="ECO:0000313" key="2">
    <source>
        <dbReference type="WBParaSite" id="ALUE_0000665201-mRNA-1"/>
    </source>
</evidence>
<protein>
    <submittedName>
        <fullName evidence="2">Apple domain-containing protein</fullName>
    </submittedName>
</protein>
<accession>A0A0M3HUW9</accession>